<feature type="region of interest" description="Disordered" evidence="3">
    <location>
        <begin position="587"/>
        <end position="631"/>
    </location>
</feature>
<accession>A0A9W9P055</accession>
<feature type="compositionally biased region" description="Acidic residues" evidence="3">
    <location>
        <begin position="763"/>
        <end position="779"/>
    </location>
</feature>
<feature type="compositionally biased region" description="Basic and acidic residues" evidence="3">
    <location>
        <begin position="617"/>
        <end position="631"/>
    </location>
</feature>
<dbReference type="EMBL" id="JAPQKS010000004">
    <property type="protein sequence ID" value="KAJ5232938.1"/>
    <property type="molecule type" value="Genomic_DNA"/>
</dbReference>
<dbReference type="GeneID" id="83202493"/>
<dbReference type="InterPro" id="IPR045255">
    <property type="entry name" value="RanBP1-like"/>
</dbReference>
<keyword evidence="2" id="KW-0539">Nucleus</keyword>
<feature type="compositionally biased region" description="Basic and acidic residues" evidence="3">
    <location>
        <begin position="173"/>
        <end position="188"/>
    </location>
</feature>
<feature type="region of interest" description="Disordered" evidence="3">
    <location>
        <begin position="755"/>
        <end position="779"/>
    </location>
</feature>
<protein>
    <recommendedName>
        <fullName evidence="4">RanBD1 domain-containing protein</fullName>
    </recommendedName>
</protein>
<dbReference type="PANTHER" id="PTHR23138:SF142">
    <property type="entry name" value="RAN-BINDING PROTEIN 3B-RELATED"/>
    <property type="match status" value="1"/>
</dbReference>
<sequence length="779" mass="83704">MASTSNDRPVSANVTAAQSPPSDNDGGERPVRQQLQETTIESTSQPANESSGGRKRSFEESRENDDSPADKGESRKKRSRENTPDNSNAGEAAAQAQMSKKRSRENTPDDTNIEKTATQVTTADTQTVKVSENEPKDQATSAPKRNYWICNGKRRKSFHDDSPETDVDFSPLMDRHDASAERAKESDRPNTSYRDAATQADQDSKYPNTSYHDAATQTDCDAEFPNPSLHDASTQTDADSENHKSSLCEAATQTDVDSEYPQSPPCGASTQEEVDSEHPQSPSCGASTQGELPDESDTPLIPTQRSQSAPAVPTTSYASSWYMESPDASLVGAQSPWFIGSPLESPTGVGCGSAADNDHASCAEPRTESSLGSPVKRTYYGPFYEDDEEDEEIPPDLLNTSETPHLEPSLPPLASTKGPSKKRSLGEYQADSPKASELTDTTTKTPEPEKKRHRDNSQEPETKTDKVCRSSLAKLCETLTDSCHQVFAASAFGKAAGASPFASLGKKLEPTNADSEKKTSASTFASSSLAGFAGSEKSPFSTLGASTPSIFKPAASSGFGSLGSGFSGVGGGFSGAAKSGGLTSFASNSPVPLGGTPTSQPKENPAADESESANDSEQEKASTFKAEKTDDRFYEQEMATGEEEELTSFSCKAKLFKFLDGEWRERGIGTFKVNCRYDHGRLVGRMIMRADGALRVMLNSPVFKGMKYGDSEGKPPKSKQLFLGSMEEGRLVSCLLRTGKQETAEELYKVLGDLLESEREGGEGSEEEEEGEEEEKAEK</sequence>
<feature type="compositionally biased region" description="Acidic residues" evidence="3">
    <location>
        <begin position="384"/>
        <end position="394"/>
    </location>
</feature>
<dbReference type="Pfam" id="PF00638">
    <property type="entry name" value="Ran_BP1"/>
    <property type="match status" value="1"/>
</dbReference>
<feature type="compositionally biased region" description="Polar residues" evidence="3">
    <location>
        <begin position="301"/>
        <end position="316"/>
    </location>
</feature>
<dbReference type="SMART" id="SM00160">
    <property type="entry name" value="RanBD"/>
    <property type="match status" value="1"/>
</dbReference>
<keyword evidence="6" id="KW-1185">Reference proteome</keyword>
<dbReference type="PROSITE" id="PS50196">
    <property type="entry name" value="RANBD1"/>
    <property type="match status" value="1"/>
</dbReference>
<feature type="compositionally biased region" description="Low complexity" evidence="3">
    <location>
        <begin position="115"/>
        <end position="129"/>
    </location>
</feature>
<feature type="compositionally biased region" description="Basic and acidic residues" evidence="3">
    <location>
        <begin position="506"/>
        <end position="519"/>
    </location>
</feature>
<dbReference type="AlphaFoldDB" id="A0A9W9P055"/>
<evidence type="ECO:0000313" key="6">
    <source>
        <dbReference type="Proteomes" id="UP001150941"/>
    </source>
</evidence>
<reference evidence="5" key="1">
    <citation type="submission" date="2022-11" db="EMBL/GenBank/DDBJ databases">
        <authorList>
            <person name="Petersen C."/>
        </authorList>
    </citation>
    <scope>NUCLEOTIDE SEQUENCE</scope>
    <source>
        <strain evidence="5">IBT 19713</strain>
    </source>
</reference>
<feature type="compositionally biased region" description="Polar residues" evidence="3">
    <location>
        <begin position="33"/>
        <end position="51"/>
    </location>
</feature>
<dbReference type="Gene3D" id="2.30.29.30">
    <property type="entry name" value="Pleckstrin-homology domain (PH domain)/Phosphotyrosine-binding domain (PTB)"/>
    <property type="match status" value="1"/>
</dbReference>
<feature type="region of interest" description="Disordered" evidence="3">
    <location>
        <begin position="496"/>
        <end position="521"/>
    </location>
</feature>
<reference evidence="5" key="2">
    <citation type="journal article" date="2023" name="IMA Fungus">
        <title>Comparative genomic study of the Penicillium genus elucidates a diverse pangenome and 15 lateral gene transfer events.</title>
        <authorList>
            <person name="Petersen C."/>
            <person name="Sorensen T."/>
            <person name="Nielsen M.R."/>
            <person name="Sondergaard T.E."/>
            <person name="Sorensen J.L."/>
            <person name="Fitzpatrick D.A."/>
            <person name="Frisvad J.C."/>
            <person name="Nielsen K.L."/>
        </authorList>
    </citation>
    <scope>NUCLEOTIDE SEQUENCE</scope>
    <source>
        <strain evidence="5">IBT 19713</strain>
    </source>
</reference>
<feature type="compositionally biased region" description="Polar residues" evidence="3">
    <location>
        <begin position="1"/>
        <end position="22"/>
    </location>
</feature>
<name>A0A9W9P055_9EURO</name>
<evidence type="ECO:0000256" key="3">
    <source>
        <dbReference type="SAM" id="MobiDB-lite"/>
    </source>
</evidence>
<evidence type="ECO:0000259" key="4">
    <source>
        <dbReference type="PROSITE" id="PS50196"/>
    </source>
</evidence>
<evidence type="ECO:0000256" key="2">
    <source>
        <dbReference type="ARBA" id="ARBA00023242"/>
    </source>
</evidence>
<dbReference type="OrthoDB" id="185618at2759"/>
<dbReference type="InterPro" id="IPR011993">
    <property type="entry name" value="PH-like_dom_sf"/>
</dbReference>
<dbReference type="SUPFAM" id="SSF50729">
    <property type="entry name" value="PH domain-like"/>
    <property type="match status" value="1"/>
</dbReference>
<feature type="domain" description="RanBD1" evidence="4">
    <location>
        <begin position="637"/>
        <end position="760"/>
    </location>
</feature>
<feature type="compositionally biased region" description="Basic and acidic residues" evidence="3">
    <location>
        <begin position="356"/>
        <end position="367"/>
    </location>
</feature>
<dbReference type="InterPro" id="IPR000156">
    <property type="entry name" value="Ran_bind_dom"/>
</dbReference>
<organism evidence="5 6">
    <name type="scientific">Penicillium chermesinum</name>
    <dbReference type="NCBI Taxonomy" id="63820"/>
    <lineage>
        <taxon>Eukaryota</taxon>
        <taxon>Fungi</taxon>
        <taxon>Dikarya</taxon>
        <taxon>Ascomycota</taxon>
        <taxon>Pezizomycotina</taxon>
        <taxon>Eurotiomycetes</taxon>
        <taxon>Eurotiomycetidae</taxon>
        <taxon>Eurotiales</taxon>
        <taxon>Aspergillaceae</taxon>
        <taxon>Penicillium</taxon>
    </lineage>
</organism>
<feature type="compositionally biased region" description="Basic and acidic residues" evidence="3">
    <location>
        <begin position="446"/>
        <end position="467"/>
    </location>
</feature>
<feature type="compositionally biased region" description="Polar residues" evidence="3">
    <location>
        <begin position="587"/>
        <end position="602"/>
    </location>
</feature>
<feature type="compositionally biased region" description="Acidic residues" evidence="3">
    <location>
        <begin position="606"/>
        <end position="616"/>
    </location>
</feature>
<feature type="region of interest" description="Disordered" evidence="3">
    <location>
        <begin position="1"/>
        <end position="316"/>
    </location>
</feature>
<proteinExistence type="predicted"/>
<feature type="compositionally biased region" description="Polar residues" evidence="3">
    <location>
        <begin position="189"/>
        <end position="219"/>
    </location>
</feature>
<dbReference type="RefSeq" id="XP_058330930.1">
    <property type="nucleotide sequence ID" value="XM_058475190.1"/>
</dbReference>
<feature type="compositionally biased region" description="Polar residues" evidence="3">
    <location>
        <begin position="279"/>
        <end position="290"/>
    </location>
</feature>
<evidence type="ECO:0000313" key="5">
    <source>
        <dbReference type="EMBL" id="KAJ5232938.1"/>
    </source>
</evidence>
<dbReference type="GO" id="GO:0005634">
    <property type="term" value="C:nucleus"/>
    <property type="evidence" value="ECO:0007669"/>
    <property type="project" value="UniProtKB-SubCell"/>
</dbReference>
<comment type="subcellular location">
    <subcellularLocation>
        <location evidence="1">Nucleus</location>
    </subcellularLocation>
</comment>
<evidence type="ECO:0000256" key="1">
    <source>
        <dbReference type="ARBA" id="ARBA00004123"/>
    </source>
</evidence>
<dbReference type="Proteomes" id="UP001150941">
    <property type="component" value="Unassembled WGS sequence"/>
</dbReference>
<comment type="caution">
    <text evidence="5">The sequence shown here is derived from an EMBL/GenBank/DDBJ whole genome shotgun (WGS) entry which is preliminary data.</text>
</comment>
<feature type="region of interest" description="Disordered" evidence="3">
    <location>
        <begin position="347"/>
        <end position="467"/>
    </location>
</feature>
<feature type="compositionally biased region" description="Basic and acidic residues" evidence="3">
    <location>
        <begin position="56"/>
        <end position="73"/>
    </location>
</feature>
<dbReference type="PANTHER" id="PTHR23138">
    <property type="entry name" value="RAN BINDING PROTEIN"/>
    <property type="match status" value="1"/>
</dbReference>
<gene>
    <name evidence="5" type="ORF">N7468_005894</name>
</gene>